<dbReference type="RefSeq" id="WP_148134009.1">
    <property type="nucleotide sequence ID" value="NZ_CP017634.1"/>
</dbReference>
<accession>A0A3G1KQN3</accession>
<evidence type="ECO:0000256" key="2">
    <source>
        <dbReference type="SAM" id="Phobius"/>
    </source>
</evidence>
<feature type="region of interest" description="Disordered" evidence="1">
    <location>
        <begin position="130"/>
        <end position="150"/>
    </location>
</feature>
<dbReference type="AlphaFoldDB" id="A0A3G1KQN3"/>
<gene>
    <name evidence="3" type="ORF">DCMF_08355</name>
</gene>
<organism evidence="3 4">
    <name type="scientific">Formimonas warabiya</name>
    <dbReference type="NCBI Taxonomy" id="1761012"/>
    <lineage>
        <taxon>Bacteria</taxon>
        <taxon>Bacillati</taxon>
        <taxon>Bacillota</taxon>
        <taxon>Clostridia</taxon>
        <taxon>Eubacteriales</taxon>
        <taxon>Peptococcaceae</taxon>
        <taxon>Candidatus Formimonas</taxon>
    </lineage>
</organism>
<keyword evidence="2" id="KW-1133">Transmembrane helix</keyword>
<keyword evidence="2" id="KW-0812">Transmembrane</keyword>
<dbReference type="KEGG" id="fwa:DCMF_08355"/>
<evidence type="ECO:0000313" key="3">
    <source>
        <dbReference type="EMBL" id="ATW24782.1"/>
    </source>
</evidence>
<keyword evidence="4" id="KW-1185">Reference proteome</keyword>
<dbReference type="Proteomes" id="UP000323521">
    <property type="component" value="Chromosome"/>
</dbReference>
<protein>
    <submittedName>
        <fullName evidence="3">Uncharacterized protein</fullName>
    </submittedName>
</protein>
<feature type="region of interest" description="Disordered" evidence="1">
    <location>
        <begin position="201"/>
        <end position="227"/>
    </location>
</feature>
<evidence type="ECO:0000256" key="1">
    <source>
        <dbReference type="SAM" id="MobiDB-lite"/>
    </source>
</evidence>
<evidence type="ECO:0000313" key="4">
    <source>
        <dbReference type="Proteomes" id="UP000323521"/>
    </source>
</evidence>
<proteinExistence type="predicted"/>
<sequence>MIKRRKLTKMEVYVLGAVLLAVCFYVYLSFIYDPAKKDLAQLRQQITVTRGEIAQLGAPPDPGPVEARVKKAAGDLGLLESELSYLQETKKANQQPTVTKAMALLNELAVKNELSVKKLEFMERVLEAGGAAAEDTKKTTSKTSKKKTEPVATTSNYFPWDKYSLVLTGSQAGIVQFMKDLSEAFWLVQINQLQVSAAQADKKKQADGSASAEPNKDEFEMALEISL</sequence>
<name>A0A3G1KQN3_FORW1</name>
<dbReference type="EMBL" id="CP017634">
    <property type="protein sequence ID" value="ATW24782.1"/>
    <property type="molecule type" value="Genomic_DNA"/>
</dbReference>
<reference evidence="3 4" key="1">
    <citation type="submission" date="2016-10" db="EMBL/GenBank/DDBJ databases">
        <title>Complete Genome Sequence of Peptococcaceae strain DCMF.</title>
        <authorList>
            <person name="Edwards R.J."/>
            <person name="Holland S.I."/>
            <person name="Deshpande N.P."/>
            <person name="Wong Y.K."/>
            <person name="Ertan H."/>
            <person name="Manefield M."/>
            <person name="Russell T.L."/>
            <person name="Lee M.J."/>
        </authorList>
    </citation>
    <scope>NUCLEOTIDE SEQUENCE [LARGE SCALE GENOMIC DNA]</scope>
    <source>
        <strain evidence="3 4">DCMF</strain>
    </source>
</reference>
<keyword evidence="2" id="KW-0472">Membrane</keyword>
<feature type="transmembrane region" description="Helical" evidence="2">
    <location>
        <begin position="12"/>
        <end position="32"/>
    </location>
</feature>